<gene>
    <name evidence="4" type="ORF">J2S11_003659</name>
</gene>
<dbReference type="RefSeq" id="WP_307396885.1">
    <property type="nucleotide sequence ID" value="NZ_BAAADK010000006.1"/>
</dbReference>
<organism evidence="4 5">
    <name type="scientific">Caldalkalibacillus horti</name>
    <dbReference type="NCBI Taxonomy" id="77523"/>
    <lineage>
        <taxon>Bacteria</taxon>
        <taxon>Bacillati</taxon>
        <taxon>Bacillota</taxon>
        <taxon>Bacilli</taxon>
        <taxon>Bacillales</taxon>
        <taxon>Bacillaceae</taxon>
        <taxon>Caldalkalibacillus</taxon>
    </lineage>
</organism>
<dbReference type="HAMAP" id="MF_01989">
    <property type="entry name" value="Cyc_amidohydrol"/>
    <property type="match status" value="1"/>
</dbReference>
<feature type="binding site" evidence="3">
    <location>
        <begin position="349"/>
        <end position="350"/>
    </location>
    <ligand>
        <name>substrate</name>
    </ligand>
</feature>
<dbReference type="GO" id="GO:0018753">
    <property type="term" value="F:cyanuric acid amidohydrolase activity"/>
    <property type="evidence" value="ECO:0007669"/>
    <property type="project" value="UniProtKB-EC"/>
</dbReference>
<dbReference type="EC" id="3.5.2.15" evidence="3"/>
<comment type="catalytic activity">
    <reaction evidence="3">
        <text>cyanurate + H2O = 1-carboxybiuret + H(+)</text>
        <dbReference type="Rhea" id="RHEA:70363"/>
        <dbReference type="ChEBI" id="CHEBI:15377"/>
        <dbReference type="ChEBI" id="CHEBI:15378"/>
        <dbReference type="ChEBI" id="CHEBI:38028"/>
        <dbReference type="ChEBI" id="CHEBI:142864"/>
        <dbReference type="EC" id="3.5.2.15"/>
    </reaction>
</comment>
<feature type="binding site" evidence="3">
    <location>
        <begin position="83"/>
        <end position="84"/>
    </location>
    <ligand>
        <name>substrate</name>
    </ligand>
</feature>
<proteinExistence type="inferred from homology"/>
<feature type="binding site" evidence="3">
    <location>
        <position position="195"/>
    </location>
    <ligand>
        <name>substrate</name>
    </ligand>
</feature>
<feature type="region of interest" description="RU A" evidence="3">
    <location>
        <begin position="1"/>
        <end position="103"/>
    </location>
</feature>
<feature type="binding site" evidence="3">
    <location>
        <position position="303"/>
    </location>
    <ligand>
        <name>Mg(2+)</name>
        <dbReference type="ChEBI" id="CHEBI:18420"/>
        <note>structural</note>
    </ligand>
</feature>
<feature type="binding site" evidence="3">
    <location>
        <position position="356"/>
    </location>
    <ligand>
        <name>Mg(2+)</name>
        <dbReference type="ChEBI" id="CHEBI:18420"/>
        <note>structural</note>
    </ligand>
</feature>
<feature type="binding site" evidence="3">
    <location>
        <begin position="233"/>
        <end position="234"/>
    </location>
    <ligand>
        <name>substrate</name>
    </ligand>
</feature>
<reference evidence="4 5" key="1">
    <citation type="submission" date="2023-07" db="EMBL/GenBank/DDBJ databases">
        <title>Genomic Encyclopedia of Type Strains, Phase IV (KMG-IV): sequencing the most valuable type-strain genomes for metagenomic binning, comparative biology and taxonomic classification.</title>
        <authorList>
            <person name="Goeker M."/>
        </authorList>
    </citation>
    <scope>NUCLEOTIDE SEQUENCE [LARGE SCALE GENOMIC DNA]</scope>
    <source>
        <strain evidence="4 5">DSM 12751</strain>
    </source>
</reference>
<comment type="similarity">
    <text evidence="1 3">Belongs to the cyclic amide hydrolase (CyAH) family.</text>
</comment>
<feature type="active site" evidence="3">
    <location>
        <position position="163"/>
    </location>
</feature>
<dbReference type="NCBIfam" id="TIGR02714">
    <property type="entry name" value="amido_AtzD_TrzD"/>
    <property type="match status" value="1"/>
</dbReference>
<comment type="function">
    <text evidence="3">Responsible for the hydrolysis of cyanuric acid, an intermediate formed during catabolism of s-triazine based compounds in herbicides such as atrazine and polymers such as melamine. Catalyzes the hydrolytic opening of the s-triazine ring of cyanuric acid (2,4,6-trihydroxy-s-triazine) to yield carbon dioxide and carboxybiuret, which spontaneously decarboxylates to biuret.</text>
</comment>
<evidence type="ECO:0000256" key="3">
    <source>
        <dbReference type="HAMAP-Rule" id="MF_01989"/>
    </source>
</evidence>
<protein>
    <recommendedName>
        <fullName evidence="3">Cyanuric acid amidohydrolase</fullName>
        <shortName evidence="3">CAH</shortName>
        <ecNumber evidence="3">3.5.2.15</ecNumber>
    </recommendedName>
</protein>
<name>A0ABT9W3S6_9BACI</name>
<evidence type="ECO:0000256" key="1">
    <source>
        <dbReference type="ARBA" id="ARBA00010947"/>
    </source>
</evidence>
<comment type="caution">
    <text evidence="4">The sequence shown here is derived from an EMBL/GenBank/DDBJ whole genome shotgun (WGS) entry which is preliminary data.</text>
</comment>
<keyword evidence="5" id="KW-1185">Reference proteome</keyword>
<dbReference type="InterPro" id="IPR014086">
    <property type="entry name" value="AtzD/Barbiturase"/>
</dbReference>
<keyword evidence="3" id="KW-0460">Magnesium</keyword>
<comment type="activity regulation">
    <text evidence="3">Inhibited by barbituric acid.</text>
</comment>
<dbReference type="InterPro" id="IPR043008">
    <property type="entry name" value="AtzD/Barbiturase_RUA"/>
</dbReference>
<accession>A0ABT9W3S6</accession>
<feature type="binding site" evidence="3">
    <location>
        <position position="357"/>
    </location>
    <ligand>
        <name>Mg(2+)</name>
        <dbReference type="ChEBI" id="CHEBI:18420"/>
        <note>structural</note>
    </ligand>
</feature>
<feature type="region of interest" description="RU B" evidence="3">
    <location>
        <begin position="113"/>
        <end position="250"/>
    </location>
</feature>
<evidence type="ECO:0000313" key="4">
    <source>
        <dbReference type="EMBL" id="MDQ0167732.1"/>
    </source>
</evidence>
<dbReference type="Proteomes" id="UP001235840">
    <property type="component" value="Unassembled WGS sequence"/>
</dbReference>
<dbReference type="Gene3D" id="3.30.1330.160">
    <property type="entry name" value="Cyanuric acid hydrolase/Barbituras, RU C"/>
    <property type="match status" value="1"/>
</dbReference>
<dbReference type="InterPro" id="IPR043006">
    <property type="entry name" value="AtzD/Barbiturase_RUB"/>
</dbReference>
<comment type="pathway">
    <text evidence="3">Xenobiotic degradation; atrazine degradation; biuret from cyanurate: step 1/1.</text>
</comment>
<evidence type="ECO:0000256" key="2">
    <source>
        <dbReference type="ARBA" id="ARBA00022801"/>
    </source>
</evidence>
<keyword evidence="2 3" id="KW-0378">Hydrolase</keyword>
<dbReference type="InterPro" id="IPR043007">
    <property type="entry name" value="AtzD/Barbiturase_RUC"/>
</dbReference>
<dbReference type="Gene3D" id="3.30.1330.180">
    <property type="entry name" value="Cyanuric acid hydrolase/Barbiturase, RU B"/>
    <property type="match status" value="1"/>
</dbReference>
<feature type="binding site" evidence="3">
    <location>
        <position position="52"/>
    </location>
    <ligand>
        <name>substrate</name>
    </ligand>
</feature>
<feature type="binding site" evidence="3">
    <location>
        <position position="355"/>
    </location>
    <ligand>
        <name>Mg(2+)</name>
        <dbReference type="ChEBI" id="CHEBI:18420"/>
        <note>structural</note>
    </ligand>
</feature>
<comment type="domain">
    <text evidence="3">The monomer structure is formed from three repeating units (RUs) that share the same structure as one another. The monomer, the active site and substrate all possess threefold rotational symmetry, to the extent that the active site possesses three potential Ser-Lys catalytic dyads. It is possible that any or all of the three active-site serines may act as nucleophile (albeit only one can do so per catalytic cycle).</text>
</comment>
<feature type="site" description="Important for substrate specificity" evidence="3">
    <location>
        <position position="326"/>
    </location>
</feature>
<dbReference type="EMBL" id="JAUSTY010000019">
    <property type="protein sequence ID" value="MDQ0167732.1"/>
    <property type="molecule type" value="Genomic_DNA"/>
</dbReference>
<dbReference type="Gene3D" id="3.30.1330.170">
    <property type="entry name" value="Cyanuric acid hydrolase/Barbiturase, RU A"/>
    <property type="match status" value="1"/>
</dbReference>
<comment type="caution">
    <text evidence="3">Lacks conserved residue(s) required for the propagation of feature annotation.</text>
</comment>
<sequence length="369" mass="39785">MVDVKVYRIPMSAPDDMSSLKELIDSGQINPTEIVAVLGKTEGNGCVNDFTRGFATSAFRSFLARILGQTEQQVEEKIAFVMSGGTEGVMTPHATIFTKNEVDTNTELSREKGLTVSVGFTRNFLPEEIGTLTMVQEVERVVLGLMETAGIEEKEDVHFVQIKCPLLTSDRILEAKSRGKSVAVEDTYKSMGYSRGASALGVAVALEEVNRTAVTEESILNDWSLYSSVASTSAGVELMNCEIILMGNSKKSMSKYRIGHSVMNDAIDLNAVIEAMKNSGLEIDKLPTAEDNNRIVNILAKAEASPDGLVRNRRHTMLTDSDINHTRQARAVVNGVIASITGDPMVYVSGGAEHQGPAGGGPIAVIIKK</sequence>
<feature type="binding site" evidence="3">
    <location>
        <position position="352"/>
    </location>
    <ligand>
        <name>Mg(2+)</name>
        <dbReference type="ChEBI" id="CHEBI:18420"/>
        <note>structural</note>
    </ligand>
</feature>
<dbReference type="Pfam" id="PF09663">
    <property type="entry name" value="Amido_AtzD_TrzD"/>
    <property type="match status" value="1"/>
</dbReference>
<keyword evidence="3" id="KW-0479">Metal-binding</keyword>
<feature type="binding site" evidence="3">
    <location>
        <position position="360"/>
    </location>
    <ligand>
        <name>Mg(2+)</name>
        <dbReference type="ChEBI" id="CHEBI:18420"/>
        <note>structural</note>
    </ligand>
</feature>
<comment type="subunit">
    <text evidence="3">Homotetramer.</text>
</comment>
<evidence type="ECO:0000313" key="5">
    <source>
        <dbReference type="Proteomes" id="UP001235840"/>
    </source>
</evidence>
<feature type="binding site" evidence="3">
    <location>
        <position position="330"/>
    </location>
    <ligand>
        <name>substrate</name>
    </ligand>
</feature>
<feature type="active site" description="Nucleophile" evidence="3">
    <location>
        <position position="233"/>
    </location>
</feature>
<feature type="region of interest" description="RU C" evidence="3">
    <location>
        <begin position="256"/>
        <end position="369"/>
    </location>
</feature>